<evidence type="ECO:0000313" key="2">
    <source>
        <dbReference type="RefSeq" id="XP_045140126.1"/>
    </source>
</evidence>
<name>A0AC55CMB4_ECHTE</name>
<dbReference type="Proteomes" id="UP000694863">
    <property type="component" value="Unplaced"/>
</dbReference>
<proteinExistence type="predicted"/>
<protein>
    <submittedName>
        <fullName evidence="2">Centromere protein C</fullName>
    </submittedName>
</protein>
<evidence type="ECO:0000313" key="1">
    <source>
        <dbReference type="Proteomes" id="UP000694863"/>
    </source>
</evidence>
<sequence>MASSSLDHLKNAYRRRFCLPSRAPKINVEQGQDILEILQDCFEEKSLASDFSADSIKSTSHSTPKKKDSCLQSTNRECQKSHPESLPVSSRKKEDSFQIKEPNKDVSKSVHTHEVYQKIPTNDGVGFENPYDSEHVSGGEQDDHHSESDEEFYLSIGSSFVLLDEKISSSKNANPSKTPRRKTYTSENSVNMLSSSKKSSLKTKKRLNFEDDNISKNIEIEDKVSEGPRRKSSGTSQKRTQASDYEMQSQARKSFSALFLESVKRKTESSSVVRHAPLHSSSPNDVNLLGDEFIIDESEKSLASQSWIKIPGKVNLIRAVSPVESIVVPQGRKSRGLLHHVEVETLTNDKAHPVKDTLPSKGKKLEPLCSSADEMEYNCKSTQDAVFSENTAKSSGNKRTIKQPKRKVKANVVEEQLEREQPNDKNINKLLAAQHKSQRNSDQNMEVGEEMRNDPTSKKQIKYVGKKKSIIHVPNKENQNKVKETFKNKCVSKGPNQERRSEEVNVTVTKSQRISRKPSKWWEVTPEYSPVNSNELSLHHESGNKAANKINQSSKNIGTATTFLTRQKTATQGSSRASFSNDKVSGAIDYDKSLQSNKEDVAKKKNVDHSGALESSQGHDSSNIHLKCQTSEYTWKTGTYFEKLKTSILERSGPSRTRKYIMSGKSNSDKGRKEAKKRAVLPSSSPNVRRTKRIRMRPLEYWRGERIDYQARLSGGFVVGGILSPDTMPHKGKKANGDRGQFKEIINTKRICLANDERKNNLVANLNVPLGDPFQPTRVKDPETDASILMDLIRPRDTCQFFVDHEELKVYKTLDTPYFSTGKLVLGPCQEKGMQFVGLDTLVFFVYSGDLLCTLHETPYLMSTGDSFYVPSGNYYNIINLLNEDSVLLFTQIKS</sequence>
<accession>A0AC55CMB4</accession>
<keyword evidence="1" id="KW-1185">Reference proteome</keyword>
<dbReference type="RefSeq" id="XP_045140126.1">
    <property type="nucleotide sequence ID" value="XM_045284191.1"/>
</dbReference>
<reference evidence="2" key="1">
    <citation type="submission" date="2025-08" db="UniProtKB">
        <authorList>
            <consortium name="RefSeq"/>
        </authorList>
    </citation>
    <scope>IDENTIFICATION</scope>
</reference>
<gene>
    <name evidence="2" type="primary">CENPC</name>
</gene>
<organism evidence="1 2">
    <name type="scientific">Echinops telfairi</name>
    <name type="common">Lesser hedgehog tenrec</name>
    <dbReference type="NCBI Taxonomy" id="9371"/>
    <lineage>
        <taxon>Eukaryota</taxon>
        <taxon>Metazoa</taxon>
        <taxon>Chordata</taxon>
        <taxon>Craniata</taxon>
        <taxon>Vertebrata</taxon>
        <taxon>Euteleostomi</taxon>
        <taxon>Mammalia</taxon>
        <taxon>Eutheria</taxon>
        <taxon>Afrotheria</taxon>
        <taxon>Tenrecidae</taxon>
        <taxon>Tenrecinae</taxon>
        <taxon>Echinops</taxon>
    </lineage>
</organism>